<dbReference type="InterPro" id="IPR007351">
    <property type="entry name" value="YjbR"/>
</dbReference>
<reference evidence="1 2" key="1">
    <citation type="submission" date="2022-10" db="EMBL/GenBank/DDBJ databases">
        <title>Alteromonas sp. chi3 Genome sequencing.</title>
        <authorList>
            <person name="Park S."/>
        </authorList>
    </citation>
    <scope>NUCLEOTIDE SEQUENCE [LARGE SCALE GENOMIC DNA]</scope>
    <source>
        <strain evidence="2">chi3</strain>
    </source>
</reference>
<evidence type="ECO:0000313" key="1">
    <source>
        <dbReference type="EMBL" id="MDC8832432.1"/>
    </source>
</evidence>
<dbReference type="SUPFAM" id="SSF142906">
    <property type="entry name" value="YjbR-like"/>
    <property type="match status" value="1"/>
</dbReference>
<dbReference type="PANTHER" id="PTHR35145">
    <property type="entry name" value="CYTOPLASMIC PROTEIN-RELATED"/>
    <property type="match status" value="1"/>
</dbReference>
<keyword evidence="1" id="KW-0238">DNA-binding</keyword>
<dbReference type="Pfam" id="PF04237">
    <property type="entry name" value="YjbR"/>
    <property type="match status" value="1"/>
</dbReference>
<dbReference type="PANTHER" id="PTHR35145:SF1">
    <property type="entry name" value="CYTOPLASMIC PROTEIN"/>
    <property type="match status" value="1"/>
</dbReference>
<dbReference type="InterPro" id="IPR038056">
    <property type="entry name" value="YjbR-like_sf"/>
</dbReference>
<evidence type="ECO:0000313" key="2">
    <source>
        <dbReference type="Proteomes" id="UP001218788"/>
    </source>
</evidence>
<keyword evidence="2" id="KW-1185">Reference proteome</keyword>
<accession>A0ABT5L8W2</accession>
<dbReference type="InterPro" id="IPR058532">
    <property type="entry name" value="YjbR/MT2646/Rv2570-like"/>
</dbReference>
<gene>
    <name evidence="1" type="ORF">OIK42_16875</name>
</gene>
<proteinExistence type="predicted"/>
<dbReference type="Gene3D" id="3.90.1150.30">
    <property type="match status" value="1"/>
</dbReference>
<dbReference type="RefSeq" id="WP_273642253.1">
    <property type="nucleotide sequence ID" value="NZ_JAQQXP010000003.1"/>
</dbReference>
<name>A0ABT5L8W2_9ALTE</name>
<sequence length="120" mass="13297">MNHQQFNAYCASFSATTHVVQWGNSDVWKVGGKVFAIGSLSKSQSPAYTFKTSALNFEFLLNAPGYIPAPYLASRGLKWIQQVDTAGHLDDDLKYYIAESYRIVSSGLSKRQRVELGIAT</sequence>
<organism evidence="1 2">
    <name type="scientific">Alteromonas gilva</name>
    <dbReference type="NCBI Taxonomy" id="2987522"/>
    <lineage>
        <taxon>Bacteria</taxon>
        <taxon>Pseudomonadati</taxon>
        <taxon>Pseudomonadota</taxon>
        <taxon>Gammaproteobacteria</taxon>
        <taxon>Alteromonadales</taxon>
        <taxon>Alteromonadaceae</taxon>
        <taxon>Alteromonas/Salinimonas group</taxon>
        <taxon>Alteromonas</taxon>
    </lineage>
</organism>
<dbReference type="EMBL" id="JAQQXP010000003">
    <property type="protein sequence ID" value="MDC8832432.1"/>
    <property type="molecule type" value="Genomic_DNA"/>
</dbReference>
<protein>
    <submittedName>
        <fullName evidence="1">MmcQ/YjbR family DNA-binding protein</fullName>
    </submittedName>
</protein>
<dbReference type="GO" id="GO:0003677">
    <property type="term" value="F:DNA binding"/>
    <property type="evidence" value="ECO:0007669"/>
    <property type="project" value="UniProtKB-KW"/>
</dbReference>
<comment type="caution">
    <text evidence="1">The sequence shown here is derived from an EMBL/GenBank/DDBJ whole genome shotgun (WGS) entry which is preliminary data.</text>
</comment>
<dbReference type="Proteomes" id="UP001218788">
    <property type="component" value="Unassembled WGS sequence"/>
</dbReference>